<protein>
    <recommendedName>
        <fullName evidence="3">Polymerase nucleotidyl transferase domain-containing protein</fullName>
    </recommendedName>
</protein>
<sequence>MPFLNDEEFFRKFSLAPGDILDFAAPGDFLCYYSGSINEGRGSATSDVDVVIIADPAEIERRVKERRYRVANSGRTAFLVDEFRGAPVEVAVFLEQDITEMIERLDALDFADPGMFVNTRPLSSHLGVESVQSILHRLSVAKPLHRRTAFETLQQRLCVKRLCLWQARMRVARLNHLYEDLSGRLEIGEPESAFFLAREALMSLATIYANYLGASVDRTKWWKQAFDSVSHRIPATQDTILHALYRDCSSPAARCTVLDDCLNLIDEFHHQESALETALLGETR</sequence>
<name>A0A199NXE7_9XANT</name>
<dbReference type="RefSeq" id="WP_064542316.1">
    <property type="nucleotide sequence ID" value="NZ_LWSU01000274.1"/>
</dbReference>
<dbReference type="AlphaFoldDB" id="A0A199NXE7"/>
<gene>
    <name evidence="1" type="ORF">A6R73_07110</name>
</gene>
<evidence type="ECO:0008006" key="3">
    <source>
        <dbReference type="Google" id="ProtNLM"/>
    </source>
</evidence>
<evidence type="ECO:0000313" key="1">
    <source>
        <dbReference type="EMBL" id="OAX53475.1"/>
    </source>
</evidence>
<reference evidence="1 2" key="1">
    <citation type="submission" date="2016-04" db="EMBL/GenBank/DDBJ databases">
        <title>Xanthomonas translucens phylogeny.</title>
        <authorList>
            <person name="Langlois P."/>
        </authorList>
    </citation>
    <scope>NUCLEOTIDE SEQUENCE [LARGE SCALE GENOMIC DNA]</scope>
    <source>
        <strain evidence="1 2">B99</strain>
    </source>
</reference>
<comment type="caution">
    <text evidence="1">The sequence shown here is derived from an EMBL/GenBank/DDBJ whole genome shotgun (WGS) entry which is preliminary data.</text>
</comment>
<dbReference type="Proteomes" id="UP000093858">
    <property type="component" value="Unassembled WGS sequence"/>
</dbReference>
<proteinExistence type="predicted"/>
<accession>A0A199NXE7</accession>
<organism evidence="1 2">
    <name type="scientific">Xanthomonas graminis pv. poae</name>
    <dbReference type="NCBI Taxonomy" id="227946"/>
    <lineage>
        <taxon>Bacteria</taxon>
        <taxon>Pseudomonadati</taxon>
        <taxon>Pseudomonadota</taxon>
        <taxon>Gammaproteobacteria</taxon>
        <taxon>Lysobacterales</taxon>
        <taxon>Lysobacteraceae</taxon>
        <taxon>Xanthomonas</taxon>
        <taxon>Xanthomonas translucens group</taxon>
        <taxon>Xanthomonas graminis</taxon>
    </lineage>
</organism>
<evidence type="ECO:0000313" key="2">
    <source>
        <dbReference type="Proteomes" id="UP000093858"/>
    </source>
</evidence>
<dbReference type="EMBL" id="LWSU01000274">
    <property type="protein sequence ID" value="OAX53475.1"/>
    <property type="molecule type" value="Genomic_DNA"/>
</dbReference>